<sequence length="121" mass="12997">MVEALTTTIQAASLILAGWCLVSTFRDQPMVVPHLVAAGVLWLLVIAQAVVSGVPMARGEGPAETLIFISYLATVVLIPPACAVWGFIERSRWGPAVIAFACLILPVMMVRLEQIWDPAVV</sequence>
<feature type="transmembrane region" description="Helical" evidence="1">
    <location>
        <begin position="34"/>
        <end position="54"/>
    </location>
</feature>
<keyword evidence="3" id="KW-1185">Reference proteome</keyword>
<dbReference type="EMBL" id="JROO01000035">
    <property type="protein sequence ID" value="KIH97588.1"/>
    <property type="molecule type" value="Genomic_DNA"/>
</dbReference>
<evidence type="ECO:0000313" key="2">
    <source>
        <dbReference type="EMBL" id="KIH97588.1"/>
    </source>
</evidence>
<accession>A0A0C2G2Q3</accession>
<feature type="transmembrane region" description="Helical" evidence="1">
    <location>
        <begin position="93"/>
        <end position="112"/>
    </location>
</feature>
<reference evidence="3" key="1">
    <citation type="journal article" date="2015" name="Chem. Biol.">
        <title>Structure, bioactivity, and resistance mechanism of streptomonomicin, an unusual lasso Peptide from an understudied halophilic actinomycete.</title>
        <authorList>
            <person name="Metelev M."/>
            <person name="Tietz J.I."/>
            <person name="Melby J.O."/>
            <person name="Blair P.M."/>
            <person name="Zhu L."/>
            <person name="Livnat I."/>
            <person name="Severinov K."/>
            <person name="Mitchell D.A."/>
        </authorList>
    </citation>
    <scope>NUCLEOTIDE SEQUENCE [LARGE SCALE GENOMIC DNA]</scope>
    <source>
        <strain evidence="3">YIM 90003</strain>
    </source>
</reference>
<dbReference type="AlphaFoldDB" id="A0A0C2G2Q3"/>
<keyword evidence="1" id="KW-0812">Transmembrane</keyword>
<proteinExistence type="predicted"/>
<evidence type="ECO:0000256" key="1">
    <source>
        <dbReference type="SAM" id="Phobius"/>
    </source>
</evidence>
<name>A0A0C2G2Q3_9ACTN</name>
<gene>
    <name evidence="2" type="ORF">LP52_18400</name>
</gene>
<feature type="transmembrane region" description="Helical" evidence="1">
    <location>
        <begin position="66"/>
        <end position="87"/>
    </location>
</feature>
<dbReference type="OrthoDB" id="3828660at2"/>
<evidence type="ECO:0000313" key="3">
    <source>
        <dbReference type="Proteomes" id="UP000031675"/>
    </source>
</evidence>
<keyword evidence="1" id="KW-1133">Transmembrane helix</keyword>
<dbReference type="STRING" id="183763.LP52_18400"/>
<dbReference type="Proteomes" id="UP000031675">
    <property type="component" value="Unassembled WGS sequence"/>
</dbReference>
<keyword evidence="1" id="KW-0472">Membrane</keyword>
<organism evidence="2 3">
    <name type="scientific">Streptomonospora alba</name>
    <dbReference type="NCBI Taxonomy" id="183763"/>
    <lineage>
        <taxon>Bacteria</taxon>
        <taxon>Bacillati</taxon>
        <taxon>Actinomycetota</taxon>
        <taxon>Actinomycetes</taxon>
        <taxon>Streptosporangiales</taxon>
        <taxon>Nocardiopsidaceae</taxon>
        <taxon>Streptomonospora</taxon>
    </lineage>
</organism>
<comment type="caution">
    <text evidence="2">The sequence shown here is derived from an EMBL/GenBank/DDBJ whole genome shotgun (WGS) entry which is preliminary data.</text>
</comment>
<protein>
    <submittedName>
        <fullName evidence="2">Membrane protein</fullName>
    </submittedName>
</protein>
<dbReference type="RefSeq" id="WP_040275303.1">
    <property type="nucleotide sequence ID" value="NZ_JROO01000035.1"/>
</dbReference>